<organism evidence="2 3">
    <name type="scientific">Patella caerulea</name>
    <name type="common">Rayed Mediterranean limpet</name>
    <dbReference type="NCBI Taxonomy" id="87958"/>
    <lineage>
        <taxon>Eukaryota</taxon>
        <taxon>Metazoa</taxon>
        <taxon>Spiralia</taxon>
        <taxon>Lophotrochozoa</taxon>
        <taxon>Mollusca</taxon>
        <taxon>Gastropoda</taxon>
        <taxon>Patellogastropoda</taxon>
        <taxon>Patelloidea</taxon>
        <taxon>Patellidae</taxon>
        <taxon>Patella</taxon>
    </lineage>
</organism>
<dbReference type="GO" id="GO:0003824">
    <property type="term" value="F:catalytic activity"/>
    <property type="evidence" value="ECO:0007669"/>
    <property type="project" value="InterPro"/>
</dbReference>
<protein>
    <recommendedName>
        <fullName evidence="1">Winged helix-turn-helix domain-containing protein</fullName>
    </recommendedName>
</protein>
<name>A0AAN8PP92_PATCE</name>
<keyword evidence="3" id="KW-1185">Reference proteome</keyword>
<dbReference type="InterPro" id="IPR055121">
    <property type="entry name" value="HTH_69"/>
</dbReference>
<proteinExistence type="predicted"/>
<evidence type="ECO:0000313" key="2">
    <source>
        <dbReference type="EMBL" id="KAK6180884.1"/>
    </source>
</evidence>
<reference evidence="2 3" key="1">
    <citation type="submission" date="2024-01" db="EMBL/GenBank/DDBJ databases">
        <title>The genome of the rayed Mediterranean limpet Patella caerulea (Linnaeus, 1758).</title>
        <authorList>
            <person name="Anh-Thu Weber A."/>
            <person name="Halstead-Nussloch G."/>
        </authorList>
    </citation>
    <scope>NUCLEOTIDE SEQUENCE [LARGE SCALE GENOMIC DNA]</scope>
    <source>
        <strain evidence="2">AATW-2023a</strain>
        <tissue evidence="2">Whole specimen</tissue>
    </source>
</reference>
<accession>A0AAN8PP92</accession>
<dbReference type="GO" id="GO:0009116">
    <property type="term" value="P:nucleoside metabolic process"/>
    <property type="evidence" value="ECO:0007669"/>
    <property type="project" value="InterPro"/>
</dbReference>
<feature type="domain" description="Winged helix-turn-helix" evidence="1">
    <location>
        <begin position="168"/>
        <end position="225"/>
    </location>
</feature>
<comment type="caution">
    <text evidence="2">The sequence shown here is derived from an EMBL/GenBank/DDBJ whole genome shotgun (WGS) entry which is preliminary data.</text>
</comment>
<dbReference type="InterPro" id="IPR035994">
    <property type="entry name" value="Nucleoside_phosphorylase_sf"/>
</dbReference>
<dbReference type="PANTHER" id="PTHR47705:SF1">
    <property type="entry name" value="PNP_UDP_1 DOMAIN-CONTAINING PROTEIN"/>
    <property type="match status" value="1"/>
</dbReference>
<evidence type="ECO:0000313" key="3">
    <source>
        <dbReference type="Proteomes" id="UP001347796"/>
    </source>
</evidence>
<sequence>MADEDIVMTPSKKGKATHIKIERKKKLNLDESSVVHEGAGQNKGLVINKQEQADTDDLSKPQLQLGFMCFLVDQKTGTHFVESRRLKFWYAEGTDYYNQVSTAYDFFKELVRPENFPKDYVGFIKKCMKQMQGDKYQLAVKVDLEIMKLDDKDAPQSPGFNKEDLRPQTEIVREKLLNILESAYPNVLAVEDLIRITASDEHIVTAQLEELKTRELVRTLENGGVVRQVLDEKTGKTEVEVVKNMPMMASSDQPTIAIITALYCEKLAVDSMMENKRTYVKYKTEGESNVYTLGYIGGHKIVSTKLPAIGHVRAAQISSGNSTTRLLGGFQNIEHVFIVGVAGGVPHYTDYYKHVRLGDVILSRQDDRGYIYYYCDKILKNKQGDVHYNLKTWAPRDLELQKITEKIEEAQRSNPNLASWERYMLEGEQVLQGQETNFERPPDNTDRLYMDLGEDQVIEVQHPFPPEGAVVREGMPRLHYGVFGAGSRVVRSDATRLDFASRYNISAFDSEFDQVLESIVGNRKDSFMIIRGIADYSDGSKNKKWQSYAALAAATVTKTVIKSIGKSRIDQ</sequence>
<dbReference type="Pfam" id="PF22979">
    <property type="entry name" value="HTH_69"/>
    <property type="match status" value="1"/>
</dbReference>
<gene>
    <name evidence="2" type="ORF">SNE40_008854</name>
</gene>
<dbReference type="AlphaFoldDB" id="A0AAN8PP92"/>
<dbReference type="SUPFAM" id="SSF53167">
    <property type="entry name" value="Purine and uridine phosphorylases"/>
    <property type="match status" value="1"/>
</dbReference>
<dbReference type="Proteomes" id="UP001347796">
    <property type="component" value="Unassembled WGS sequence"/>
</dbReference>
<evidence type="ECO:0000259" key="1">
    <source>
        <dbReference type="Pfam" id="PF22979"/>
    </source>
</evidence>
<dbReference type="Gene3D" id="3.40.50.1580">
    <property type="entry name" value="Nucleoside phosphorylase domain"/>
    <property type="match status" value="1"/>
</dbReference>
<dbReference type="EMBL" id="JAZGQO010000007">
    <property type="protein sequence ID" value="KAK6180884.1"/>
    <property type="molecule type" value="Genomic_DNA"/>
</dbReference>
<dbReference type="PANTHER" id="PTHR47705">
    <property type="entry name" value="AGAP000321-PA"/>
    <property type="match status" value="1"/>
</dbReference>